<dbReference type="EMBL" id="STGY01000004">
    <property type="protein sequence ID" value="THV43381.1"/>
    <property type="molecule type" value="Genomic_DNA"/>
</dbReference>
<dbReference type="SUPFAM" id="SSF46785">
    <property type="entry name" value="Winged helix' DNA-binding domain"/>
    <property type="match status" value="1"/>
</dbReference>
<dbReference type="PROSITE" id="PS50987">
    <property type="entry name" value="HTH_ARSR_2"/>
    <property type="match status" value="1"/>
</dbReference>
<dbReference type="InterPro" id="IPR001845">
    <property type="entry name" value="HTH_ArsR_DNA-bd_dom"/>
</dbReference>
<organism evidence="2 3">
    <name type="scientific">Glycomyces buryatensis</name>
    <dbReference type="NCBI Taxonomy" id="2570927"/>
    <lineage>
        <taxon>Bacteria</taxon>
        <taxon>Bacillati</taxon>
        <taxon>Actinomycetota</taxon>
        <taxon>Actinomycetes</taxon>
        <taxon>Glycomycetales</taxon>
        <taxon>Glycomycetaceae</taxon>
        <taxon>Glycomyces</taxon>
    </lineage>
</organism>
<dbReference type="InterPro" id="IPR036390">
    <property type="entry name" value="WH_DNA-bd_sf"/>
</dbReference>
<proteinExistence type="predicted"/>
<gene>
    <name evidence="2" type="ORF">FAB82_01520</name>
</gene>
<dbReference type="CDD" id="cd00090">
    <property type="entry name" value="HTH_ARSR"/>
    <property type="match status" value="1"/>
</dbReference>
<dbReference type="InterPro" id="IPR036388">
    <property type="entry name" value="WH-like_DNA-bd_sf"/>
</dbReference>
<dbReference type="PRINTS" id="PR00778">
    <property type="entry name" value="HTHARSR"/>
</dbReference>
<dbReference type="InterPro" id="IPR011991">
    <property type="entry name" value="ArsR-like_HTH"/>
</dbReference>
<protein>
    <submittedName>
        <fullName evidence="2">Helix-turn-helix transcriptional regulator</fullName>
    </submittedName>
</protein>
<dbReference type="RefSeq" id="WP_136532772.1">
    <property type="nucleotide sequence ID" value="NZ_STGY01000004.1"/>
</dbReference>
<dbReference type="Gene3D" id="1.10.10.10">
    <property type="entry name" value="Winged helix-like DNA-binding domain superfamily/Winged helix DNA-binding domain"/>
    <property type="match status" value="1"/>
</dbReference>
<sequence length="105" mass="11686">MPDAEGHPLPEEMDFQTILKALSDPMRYEVIATLATAEEGAKRSCASFGLPVSKSTLTYHFRVLRGSGLIKQVDLGNSRMAQLRRQDIERRFPGLLTLIVENRAG</sequence>
<dbReference type="OrthoDB" id="4471357at2"/>
<name>A0A4S8QI04_9ACTN</name>
<reference evidence="3" key="1">
    <citation type="submission" date="2019-04" db="EMBL/GenBank/DDBJ databases">
        <title>Nocardioides xinjiangensis sp. nov.</title>
        <authorList>
            <person name="Liu S."/>
        </authorList>
    </citation>
    <scope>NUCLEOTIDE SEQUENCE [LARGE SCALE GENOMIC DNA]</scope>
    <source>
        <strain evidence="3">18</strain>
    </source>
</reference>
<accession>A0A4S8QI04</accession>
<comment type="caution">
    <text evidence="2">The sequence shown here is derived from an EMBL/GenBank/DDBJ whole genome shotgun (WGS) entry which is preliminary data.</text>
</comment>
<evidence type="ECO:0000313" key="2">
    <source>
        <dbReference type="EMBL" id="THV43381.1"/>
    </source>
</evidence>
<reference evidence="2 3" key="2">
    <citation type="submission" date="2019-05" db="EMBL/GenBank/DDBJ databases">
        <title>Glycomyces buryatensis sp. nov.</title>
        <authorList>
            <person name="Nikitina E."/>
        </authorList>
    </citation>
    <scope>NUCLEOTIDE SEQUENCE [LARGE SCALE GENOMIC DNA]</scope>
    <source>
        <strain evidence="2 3">18</strain>
    </source>
</reference>
<dbReference type="GO" id="GO:0003700">
    <property type="term" value="F:DNA-binding transcription factor activity"/>
    <property type="evidence" value="ECO:0007669"/>
    <property type="project" value="InterPro"/>
</dbReference>
<dbReference type="AlphaFoldDB" id="A0A4S8QI04"/>
<evidence type="ECO:0000259" key="1">
    <source>
        <dbReference type="PROSITE" id="PS50987"/>
    </source>
</evidence>
<dbReference type="SMART" id="SM00418">
    <property type="entry name" value="HTH_ARSR"/>
    <property type="match status" value="1"/>
</dbReference>
<keyword evidence="3" id="KW-1185">Reference proteome</keyword>
<dbReference type="Proteomes" id="UP000308760">
    <property type="component" value="Unassembled WGS sequence"/>
</dbReference>
<evidence type="ECO:0000313" key="3">
    <source>
        <dbReference type="Proteomes" id="UP000308760"/>
    </source>
</evidence>
<feature type="domain" description="HTH arsR-type" evidence="1">
    <location>
        <begin position="9"/>
        <end position="103"/>
    </location>
</feature>